<feature type="compositionally biased region" description="Pro residues" evidence="1">
    <location>
        <begin position="246"/>
        <end position="256"/>
    </location>
</feature>
<feature type="compositionally biased region" description="Polar residues" evidence="1">
    <location>
        <begin position="134"/>
        <end position="155"/>
    </location>
</feature>
<dbReference type="Proteomes" id="UP000033483">
    <property type="component" value="Unassembled WGS sequence"/>
</dbReference>
<feature type="compositionally biased region" description="Polar residues" evidence="1">
    <location>
        <begin position="74"/>
        <end position="83"/>
    </location>
</feature>
<evidence type="ECO:0000313" key="3">
    <source>
        <dbReference type="EMBL" id="KKA31239.1"/>
    </source>
</evidence>
<dbReference type="OrthoDB" id="6129702at2759"/>
<dbReference type="GO" id="GO:0005737">
    <property type="term" value="C:cytoplasm"/>
    <property type="evidence" value="ECO:0007669"/>
    <property type="project" value="TreeGrafter"/>
</dbReference>
<dbReference type="Pfam" id="PF01841">
    <property type="entry name" value="Transglut_core"/>
    <property type="match status" value="1"/>
</dbReference>
<accession>A0A0F4ZKV9</accession>
<feature type="compositionally biased region" description="Low complexity" evidence="1">
    <location>
        <begin position="213"/>
        <end position="245"/>
    </location>
</feature>
<evidence type="ECO:0000259" key="2">
    <source>
        <dbReference type="Pfam" id="PF01841"/>
    </source>
</evidence>
<feature type="compositionally biased region" description="Pro residues" evidence="1">
    <location>
        <begin position="59"/>
        <end position="69"/>
    </location>
</feature>
<dbReference type="Gene3D" id="3.10.620.30">
    <property type="match status" value="1"/>
</dbReference>
<dbReference type="InterPro" id="IPR038765">
    <property type="entry name" value="Papain-like_cys_pep_sf"/>
</dbReference>
<sequence length="658" mass="70017">MSDVEEPRFSSLADRIKALNQQKNFATTTAPHPHPPPPPPPPTAPTAPTAPPSSNTRNPRPPPPPPPSQNPNSLVKNSSAQNAPSVASPPLPSRPSPSARPPPLPQRALTSTTTTGNSILPPPPPSKPLLPTRHPSSSSLRSQYSTASSIESTTGAARKLPPTFDPATLPPTIESRPTRSLSNKTSITSLSSVGQKRVLPPPKPSLPPRRPTDPVSASTVASTAIPTAASTASSFPATAPALPTRRLPPPPPPQTRPQPVSTASAPPQLPTRPKAQPVAERAVEKAVNETTAETTSEKPPPIPLASKPSLATVTATIQRAAAPPCLYCRDFSAPDRIAAQYPRESVPRDDPIGYLAHVLCNPFPSATDKARAIFTWHHHNIDYDWAAFSSGCVRPATAEDVVFSGKGVCAGYAGLYAAIAQRAGLQCIIVAGHGKGIGYTDIEANQSLPRQDATGHAWNAVQIDHGHWKLVDACWGAGNCSNNQYNRHFSPHEFAAPNEVFGMRHFPQDPAHFLRSDGRTPSWAEYLRGPAGGPGPTLCGRFGEEGLAPLSVGPAGRDIQVSETETIRVQVSRACGHGTREKAALVIRVAGKWVAMQTDGFWWWLDVYARDLGEAGETVMLAVPNEINGQAVKGVTVEEYEKGFRSVGFDGLVMWRLV</sequence>
<reference evidence="3 4" key="1">
    <citation type="submission" date="2015-03" db="EMBL/GenBank/DDBJ databases">
        <authorList>
            <person name="Radwan O."/>
            <person name="Al-Naeli F.A."/>
            <person name="Rendon G.A."/>
            <person name="Fields C."/>
        </authorList>
    </citation>
    <scope>NUCLEOTIDE SEQUENCE [LARGE SCALE GENOMIC DNA]</scope>
    <source>
        <strain evidence="3">CR-DP1</strain>
    </source>
</reference>
<keyword evidence="4" id="KW-1185">Reference proteome</keyword>
<dbReference type="PANTHER" id="PTHR46333:SF5">
    <property type="entry name" value="TRANSGLUTAMINASE-LIKE DOMAIN-CONTAINING PROTEIN"/>
    <property type="match status" value="1"/>
</dbReference>
<dbReference type="EMBL" id="LAEV01000018">
    <property type="protein sequence ID" value="KKA31239.1"/>
    <property type="molecule type" value="Genomic_DNA"/>
</dbReference>
<name>A0A0F4ZKV9_9PEZI</name>
<feature type="domain" description="Transglutaminase-like" evidence="2">
    <location>
        <begin position="365"/>
        <end position="473"/>
    </location>
</feature>
<organism evidence="3 4">
    <name type="scientific">Thielaviopsis punctulata</name>
    <dbReference type="NCBI Taxonomy" id="72032"/>
    <lineage>
        <taxon>Eukaryota</taxon>
        <taxon>Fungi</taxon>
        <taxon>Dikarya</taxon>
        <taxon>Ascomycota</taxon>
        <taxon>Pezizomycotina</taxon>
        <taxon>Sordariomycetes</taxon>
        <taxon>Hypocreomycetidae</taxon>
        <taxon>Microascales</taxon>
        <taxon>Ceratocystidaceae</taxon>
        <taxon>Thielaviopsis</taxon>
    </lineage>
</organism>
<evidence type="ECO:0000256" key="1">
    <source>
        <dbReference type="SAM" id="MobiDB-lite"/>
    </source>
</evidence>
<dbReference type="AlphaFoldDB" id="A0A0F4ZKV9"/>
<proteinExistence type="predicted"/>
<dbReference type="PANTHER" id="PTHR46333">
    <property type="entry name" value="CYTOKINESIS PROTEIN 3"/>
    <property type="match status" value="1"/>
</dbReference>
<protein>
    <recommendedName>
        <fullName evidence="2">Transglutaminase-like domain-containing protein</fullName>
    </recommendedName>
</protein>
<dbReference type="SUPFAM" id="SSF54001">
    <property type="entry name" value="Cysteine proteinases"/>
    <property type="match status" value="1"/>
</dbReference>
<feature type="compositionally biased region" description="Polar residues" evidence="1">
    <location>
        <begin position="178"/>
        <end position="194"/>
    </location>
</feature>
<feature type="compositionally biased region" description="Pro residues" evidence="1">
    <location>
        <begin position="199"/>
        <end position="209"/>
    </location>
</feature>
<feature type="region of interest" description="Disordered" evidence="1">
    <location>
        <begin position="1"/>
        <end position="307"/>
    </location>
</feature>
<dbReference type="InterPro" id="IPR052557">
    <property type="entry name" value="CAP/Cytokinesis_protein"/>
</dbReference>
<evidence type="ECO:0000313" key="4">
    <source>
        <dbReference type="Proteomes" id="UP000033483"/>
    </source>
</evidence>
<gene>
    <name evidence="3" type="ORF">TD95_002741</name>
</gene>
<feature type="compositionally biased region" description="Pro residues" evidence="1">
    <location>
        <begin position="32"/>
        <end position="51"/>
    </location>
</feature>
<feature type="compositionally biased region" description="Pro residues" evidence="1">
    <location>
        <begin position="87"/>
        <end position="105"/>
    </location>
</feature>
<dbReference type="InterPro" id="IPR002931">
    <property type="entry name" value="Transglutaminase-like"/>
</dbReference>
<comment type="caution">
    <text evidence="3">The sequence shown here is derived from an EMBL/GenBank/DDBJ whole genome shotgun (WGS) entry which is preliminary data.</text>
</comment>